<dbReference type="STRING" id="243365.CV_1890"/>
<proteinExistence type="predicted"/>
<dbReference type="EMBL" id="AE016825">
    <property type="protein sequence ID" value="AAQ59564.1"/>
    <property type="molecule type" value="Genomic_DNA"/>
</dbReference>
<gene>
    <name evidence="1" type="ordered locus">CV_1890</name>
</gene>
<keyword evidence="2" id="KW-1185">Reference proteome</keyword>
<dbReference type="Proteomes" id="UP000001424">
    <property type="component" value="Chromosome"/>
</dbReference>
<reference evidence="1 2" key="1">
    <citation type="journal article" date="2003" name="Proc. Natl. Acad. Sci. U.S.A.">
        <title>The complete genome sequence of Chromobacterium violaceum reveals remarkable and exploitable bacterial adaptability.</title>
        <authorList>
            <person name="Vasconcelos A.T.R."/>
            <person name="de Almeida D.F."/>
            <person name="Almeida F.C."/>
            <person name="de Almeida L.G.P."/>
            <person name="de Almeida R."/>
            <person name="Goncalves J.A.A."/>
            <person name="Andrade E.M."/>
            <person name="Antonio R.V."/>
            <person name="Araripe J."/>
            <person name="de Araujo M.F.F."/>
            <person name="Filho S.A."/>
            <person name="Azevedo V."/>
            <person name="Batista A.J."/>
            <person name="Bataus L.A.M."/>
            <person name="Batista J.S."/>
            <person name="Belo A."/>
            <person name="vander Berg C."/>
            <person name="Blamey J."/>
            <person name="Bogo M."/>
            <person name="Bonato S."/>
            <person name="Bordignon J."/>
            <person name="Brito C.A."/>
            <person name="Brocchi M."/>
            <person name="Burity H.A."/>
            <person name="Camargo A.A."/>
            <person name="Cardoso D.D.P."/>
            <person name="Carneiro N.P."/>
            <person name="Carraro D.M."/>
            <person name="Carvalho C.M.B."/>
            <person name="Cascardo J.C.M."/>
            <person name="Cavada B.S."/>
            <person name="Chueire L.M.O."/>
            <person name="Pasa T.B.C."/>
            <person name="Duran N."/>
            <person name="Fagundes N."/>
            <person name="Falcao C.L."/>
            <person name="Fantinatti F."/>
            <person name="Farias I.P."/>
            <person name="Felipe M.S.S."/>
            <person name="Ferrari L.P."/>
            <person name="Ferro J.A."/>
            <person name="Ferro M.I.T."/>
            <person name="Franco G.R."/>
            <person name="Freitas N.S.A."/>
            <person name="Furlan L.R."/>
            <person name="Gazzinelli R.T."/>
            <person name="Gomes E.A."/>
            <person name="Goncalves P.R."/>
            <person name="Grangeiro T.B."/>
            <person name="Grattapaglia D."/>
            <person name="Grisard E.C."/>
            <person name="Guimaraes C.T."/>
            <person name="Hanna E.S."/>
            <person name="Hungria M."/>
            <person name="Jardim S.N."/>
            <person name="Laurino J."/>
            <person name="Leoi L.C.T."/>
            <person name="Fassarella L."/>
            <person name="Lima A."/>
            <person name="Loureiro M.F."/>
            <person name="Lyra M.C.P."/>
            <person name="Macedo M."/>
            <person name="Madeira H.M.F."/>
            <person name="Manfio G.P."/>
            <person name="Maranhao A.Q."/>
            <person name="Martins W.S."/>
            <person name="di Mauro S.M.Z."/>
            <person name="de Medeiros S.R.B."/>
            <person name="Meissner R.D.V."/>
            <person name="Menck C.F.M."/>
            <person name="Moreira M.A.M."/>
            <person name="Nascimento F.F."/>
            <person name="Nicolas M.F."/>
            <person name="Oliveira J.G."/>
            <person name="Oliveira S.C."/>
            <person name="Paixao R.F.C."/>
            <person name="Parente J.A."/>
            <person name="Pedrosa F.O."/>
            <person name="Pena S.J.D."/>
            <person name="Perreira J.O."/>
            <person name="Perreira M."/>
            <person name="Pinto L.S.R.C."/>
            <person name="Pinto L.S."/>
            <person name="Porto J.I.R."/>
            <person name="Potrich D.P."/>
            <person name="Neto C.E.R."/>
            <person name="Reis A.M.M."/>
            <person name="Rigo L.U."/>
            <person name="Rondinelli E."/>
            <person name="dos Santos E.B.P."/>
            <person name="Santos F.R."/>
            <person name="Schneider M.P.C."/>
            <person name="Seuanez H.N."/>
            <person name="Silva A.M.R."/>
            <person name="da Silva A.L.C."/>
            <person name="Silva D.W."/>
            <person name="Silva R."/>
            <person name="Simoes I.C."/>
            <person name="Simon D."/>
            <person name="Soares C.M.A."/>
            <person name="Soares R.B.A."/>
            <person name="Souza E.M."/>
            <person name="Souza K.R.L."/>
            <person name="Souza R.C."/>
            <person name="Steffens M.B.R."/>
            <person name="Steindel M."/>
            <person name="Teixeira S.R."/>
            <person name="Urmenyi T."/>
            <person name="Vettore A."/>
            <person name="Wassem R."/>
            <person name="Zaha A."/>
            <person name="Simpson A.J.G."/>
        </authorList>
    </citation>
    <scope>NUCLEOTIDE SEQUENCE [LARGE SCALE GENOMIC DNA]</scope>
    <source>
        <strain evidence="2">ATCC 12472 / DSM 30191 / JCM 1249 / NBRC 12614 / NCIMB 9131 / NCTC 9757</strain>
    </source>
</reference>
<name>Q7NWT9_CHRVO</name>
<accession>Q7NWT9</accession>
<protein>
    <submittedName>
        <fullName evidence="1">Uncharacterized protein</fullName>
    </submittedName>
</protein>
<evidence type="ECO:0000313" key="1">
    <source>
        <dbReference type="EMBL" id="AAQ59564.1"/>
    </source>
</evidence>
<sequence>MQAPSPGIRPRGIMADGVDAASAHAAANTGAGARRHAGMLAAQAEQFELIRRIE</sequence>
<dbReference type="KEGG" id="cvi:CV_1890"/>
<organism evidence="1 2">
    <name type="scientific">Chromobacterium violaceum (strain ATCC 12472 / DSM 30191 / JCM 1249 / CCUG 213 / NBRC 12614 / NCIMB 9131 / NCTC 9757 / MK)</name>
    <dbReference type="NCBI Taxonomy" id="243365"/>
    <lineage>
        <taxon>Bacteria</taxon>
        <taxon>Pseudomonadati</taxon>
        <taxon>Pseudomonadota</taxon>
        <taxon>Betaproteobacteria</taxon>
        <taxon>Neisseriales</taxon>
        <taxon>Chromobacteriaceae</taxon>
        <taxon>Chromobacterium</taxon>
    </lineage>
</organism>
<dbReference type="AlphaFoldDB" id="Q7NWT9"/>
<dbReference type="HOGENOM" id="CLU_3041766_0_0_4"/>
<evidence type="ECO:0000313" key="2">
    <source>
        <dbReference type="Proteomes" id="UP000001424"/>
    </source>
</evidence>